<dbReference type="Proteomes" id="UP001497392">
    <property type="component" value="Unassembled WGS sequence"/>
</dbReference>
<keyword evidence="2" id="KW-1185">Reference proteome</keyword>
<dbReference type="SMART" id="SM00855">
    <property type="entry name" value="PGAM"/>
    <property type="match status" value="1"/>
</dbReference>
<sequence>MHLCHGSMRSAGQRCGVACLPRKQLPGPCHTCTRCSVAIAEPTISTKAIVGGDQMRLVMMRHAESEERLQSIRDHDRPITDEGRSSAREVAEKLAEKGWLPDLIVSSDSTRTKQTLDTMAEAHPAFSQADTLFRGSLYTVAALDGQTRKHLQEVVVAEVEKRKEQIHCVLCLGHNKGMEEAATSLAGNLVRLETANAALLRKSGESWQEAMAEEHAWELVDVIVPQSQQGH</sequence>
<dbReference type="PANTHER" id="PTHR47623:SF1">
    <property type="entry name" value="OS09G0287300 PROTEIN"/>
    <property type="match status" value="1"/>
</dbReference>
<accession>A0ABP1FR91</accession>
<dbReference type="Gene3D" id="3.40.50.1240">
    <property type="entry name" value="Phosphoglycerate mutase-like"/>
    <property type="match status" value="1"/>
</dbReference>
<proteinExistence type="predicted"/>
<organism evidence="1 2">
    <name type="scientific">Coccomyxa viridis</name>
    <dbReference type="NCBI Taxonomy" id="1274662"/>
    <lineage>
        <taxon>Eukaryota</taxon>
        <taxon>Viridiplantae</taxon>
        <taxon>Chlorophyta</taxon>
        <taxon>core chlorophytes</taxon>
        <taxon>Trebouxiophyceae</taxon>
        <taxon>Trebouxiophyceae incertae sedis</taxon>
        <taxon>Coccomyxaceae</taxon>
        <taxon>Coccomyxa</taxon>
    </lineage>
</organism>
<dbReference type="PANTHER" id="PTHR47623">
    <property type="entry name" value="OS09G0287300 PROTEIN"/>
    <property type="match status" value="1"/>
</dbReference>
<reference evidence="1 2" key="1">
    <citation type="submission" date="2024-06" db="EMBL/GenBank/DDBJ databases">
        <authorList>
            <person name="Kraege A."/>
            <person name="Thomma B."/>
        </authorList>
    </citation>
    <scope>NUCLEOTIDE SEQUENCE [LARGE SCALE GENOMIC DNA]</scope>
</reference>
<dbReference type="CDD" id="cd07067">
    <property type="entry name" value="HP_PGM_like"/>
    <property type="match status" value="1"/>
</dbReference>
<comment type="caution">
    <text evidence="1">The sequence shown here is derived from an EMBL/GenBank/DDBJ whole genome shotgun (WGS) entry which is preliminary data.</text>
</comment>
<protein>
    <submittedName>
        <fullName evidence="1">G4826 protein</fullName>
    </submittedName>
</protein>
<dbReference type="EMBL" id="CAXHTA020000007">
    <property type="protein sequence ID" value="CAL5222459.1"/>
    <property type="molecule type" value="Genomic_DNA"/>
</dbReference>
<dbReference type="InterPro" id="IPR029033">
    <property type="entry name" value="His_PPase_superfam"/>
</dbReference>
<evidence type="ECO:0000313" key="2">
    <source>
        <dbReference type="Proteomes" id="UP001497392"/>
    </source>
</evidence>
<gene>
    <name evidence="1" type="primary">g4826</name>
    <name evidence="1" type="ORF">VP750_LOCUS4118</name>
</gene>
<evidence type="ECO:0000313" key="1">
    <source>
        <dbReference type="EMBL" id="CAL5222459.1"/>
    </source>
</evidence>
<dbReference type="Pfam" id="PF00300">
    <property type="entry name" value="His_Phos_1"/>
    <property type="match status" value="1"/>
</dbReference>
<dbReference type="InterPro" id="IPR013078">
    <property type="entry name" value="His_Pase_superF_clade-1"/>
</dbReference>
<name>A0ABP1FR91_9CHLO</name>
<dbReference type="SUPFAM" id="SSF53254">
    <property type="entry name" value="Phosphoglycerate mutase-like"/>
    <property type="match status" value="1"/>
</dbReference>